<proteinExistence type="predicted"/>
<evidence type="ECO:0000256" key="1">
    <source>
        <dbReference type="SAM" id="MobiDB-lite"/>
    </source>
</evidence>
<feature type="compositionally biased region" description="Basic and acidic residues" evidence="1">
    <location>
        <begin position="1107"/>
        <end position="1122"/>
    </location>
</feature>
<gene>
    <name evidence="2" type="ORF">Vafri_3363</name>
</gene>
<accession>A0A8J4ARN0</accession>
<organism evidence="2 3">
    <name type="scientific">Volvox africanus</name>
    <dbReference type="NCBI Taxonomy" id="51714"/>
    <lineage>
        <taxon>Eukaryota</taxon>
        <taxon>Viridiplantae</taxon>
        <taxon>Chlorophyta</taxon>
        <taxon>core chlorophytes</taxon>
        <taxon>Chlorophyceae</taxon>
        <taxon>CS clade</taxon>
        <taxon>Chlamydomonadales</taxon>
        <taxon>Volvocaceae</taxon>
        <taxon>Volvox</taxon>
    </lineage>
</organism>
<feature type="compositionally biased region" description="Polar residues" evidence="1">
    <location>
        <begin position="691"/>
        <end position="707"/>
    </location>
</feature>
<evidence type="ECO:0000313" key="2">
    <source>
        <dbReference type="EMBL" id="GIL46361.1"/>
    </source>
</evidence>
<keyword evidence="3" id="KW-1185">Reference proteome</keyword>
<feature type="region of interest" description="Disordered" evidence="1">
    <location>
        <begin position="822"/>
        <end position="855"/>
    </location>
</feature>
<feature type="region of interest" description="Disordered" evidence="1">
    <location>
        <begin position="690"/>
        <end position="712"/>
    </location>
</feature>
<reference evidence="2" key="1">
    <citation type="journal article" date="2021" name="Proc. Natl. Acad. Sci. U.S.A.">
        <title>Three genomes in the algal genus Volvox reveal the fate of a haploid sex-determining region after a transition to homothallism.</title>
        <authorList>
            <person name="Yamamoto K."/>
            <person name="Hamaji T."/>
            <person name="Kawai-Toyooka H."/>
            <person name="Matsuzaki R."/>
            <person name="Takahashi F."/>
            <person name="Nishimura Y."/>
            <person name="Kawachi M."/>
            <person name="Noguchi H."/>
            <person name="Minakuchi Y."/>
            <person name="Umen J.G."/>
            <person name="Toyoda A."/>
            <person name="Nozaki H."/>
        </authorList>
    </citation>
    <scope>NUCLEOTIDE SEQUENCE</scope>
    <source>
        <strain evidence="2">NIES-3780</strain>
    </source>
</reference>
<feature type="region of interest" description="Disordered" evidence="1">
    <location>
        <begin position="905"/>
        <end position="935"/>
    </location>
</feature>
<protein>
    <submittedName>
        <fullName evidence="2">Uncharacterized protein</fullName>
    </submittedName>
</protein>
<evidence type="ECO:0000313" key="3">
    <source>
        <dbReference type="Proteomes" id="UP000747399"/>
    </source>
</evidence>
<dbReference type="EMBL" id="BNCO01000003">
    <property type="protein sequence ID" value="GIL46361.1"/>
    <property type="molecule type" value="Genomic_DNA"/>
</dbReference>
<name>A0A8J4ARN0_9CHLO</name>
<feature type="compositionally biased region" description="Polar residues" evidence="1">
    <location>
        <begin position="822"/>
        <end position="845"/>
    </location>
</feature>
<comment type="caution">
    <text evidence="2">The sequence shown here is derived from an EMBL/GenBank/DDBJ whole genome shotgun (WGS) entry which is preliminary data.</text>
</comment>
<feature type="region of interest" description="Disordered" evidence="1">
    <location>
        <begin position="1097"/>
        <end position="1143"/>
    </location>
</feature>
<dbReference type="Proteomes" id="UP000747399">
    <property type="component" value="Unassembled WGS sequence"/>
</dbReference>
<sequence>MVPGRLAAGTSLGTSARAWTGWLEASREISRELQITCNDACAINAAAQTALESRRILHGRAWTLNTSRYPTEHPWGGISKLSGGPLHSPAQQQRGGQRYLHVGSTCRTELLSEAMQHAGGDSGKLDRTSELSELSALAKEWRNHVQLAIQRRRRHGGSAGCTDSTRAPAMVTTPQEEGPHIPLSLIERTCTLLDQHMGNAVFVPAEWPRIRPTSHTLTTRGFSGDVEASVHHAAIEDLADIVASTAGCIFGDSRPLPPPPDLVRSLVAAATAMAHNATWSQAAKMLQGFVHMGAVGKKYLDRMLSRIQRIHMAPEHIRVPRKGACRGGSARHREQQEAVRVQLPLPTLSAGPAAARSATPLSLENETPSVVDSISLLRSLSALHAVQPVTASANIGGAMQRLILHLSSLLPRLPGPVPLLGLLRDVTSCRWRHDREPEFLRRIADYLCTRTPHGLPLPPDFPAAALRLSLEIPAANLDTSAVNAAIEQITCDDDDVALARPQHLHALTLSQLVEVLDIYARAGVHHSDLMERGMDVVDRCLPVLLPSQAARVAEACARFSHHRPALMRRLALHVAAHLSLPPPPLSVAGDSPVVPEDVVATVAALTRCRVRDERFLDAATSYALAHAGVLLAEVQAAERSNLQTQLGIQLQEPVRAPMVVQDGPSSTSATITFGEVTASRERDVLDFGTPTAASEQDASVFSQNTAASKRPEQEAVAPDSMRQKLAVSGCGVEENPIRMAGVAESASASVLLPDAAARTGDGGSADFKGVGGPPQLKSAMVEPACAMDLAGGANDVALLEALFMPMTSDPLMPLPQLAGLSPQQSLANSSMTIDSATGQQEQEQPSMPPTPLRAEDAVGNSAVGVWPTGFNTSPSDMTVGLASADLDLTTGVAAKEQSRDLAMSITPKPSRATPPHPAARAADVRPERMSSAMDSSARRVSFARVAPDRTGLVIRRLSPALQPRALLDELLAVPDASIDLYYMPYDYAAVTRGRPGLGCAFVGVTSTEGVAALARRLQAGPVCGGAELAVLEYLPPANSDALLRALLNPASGYSPPRTDTTSRPTLLYVTGSLRGKVQPVEPRDVEIYDMRHAGELHAQHSGSSQRILERQKREQQPEDPRHPISQFIAPAPDQTHPQTAEPQLQPVASTHAVAVHSQTHAYASDNWKGYPPSPDVATLRLPLPLEGVDHRRRINGDQGTYESLPCPGGPAHPNVQLRWPQLLEVSQLALISHSMAVLSYHPVDMLKTLSELMRILVQPALRDAHLAAAMLPAGDDKAISLQLGAAGAAPSLSTSPSNETPNMVYSTQRCHNLPALKSVLQTLHALAAQPCPDPISFSELADVCAIALSAWVPLHNSHKQGADSAAEPRVCSRSNAESNGRGADVLLPGGGGSGGYSNCTAAPAAVLPPPDILDVHVRLLAQTLAAAADHGAVLYHPRLCDVAAALLRHRLWCLRMRAACALLQPLVRLRHAPARQLVAAVAPLLAQDSGRLSAPSLVDLAWSCARTGLRETGSGPGPVVRVLAARTRQLLHQLPTAGVVQMFWALAALGYDDHAAGGPAGAAARATGGLSAGGFDLYWQLLQVLLQRYDITARDLLLLQEGLKLRRQQLQRRRLHVAAGVATNLTVDPEAVQGGEELMESFLQELLYRAGGTEVVAAAARPPTSVANQLQQAVPVEAALGPNTTDATEGLLSTAAESPASSKIAMVCAPVQPAAASHSVDAEKCCSFVAGVEETRLVTGTGLDPRLLPPLSAVPAPYSKLRYLPIAAANPGAIKKSHLVEGAESQEDIRTRATLGCTQAGSSTHAEVSGRDSGGGPTPVSLDLHSWWLTPITHGAPDPVNRGGEYVGPCCDERGFDGSATGCSCSFRKGVTCVHGSIDSGNGTGTGLADPAMGAEQVGEEVLAVRGLLRQILIAWRGLRLEETGGVLMRLQVPDVVVARARGRATAAVAS</sequence>